<keyword evidence="3" id="KW-1185">Reference proteome</keyword>
<evidence type="ECO:0000313" key="2">
    <source>
        <dbReference type="EMBL" id="CAF4654547.1"/>
    </source>
</evidence>
<reference evidence="2" key="1">
    <citation type="submission" date="2021-02" db="EMBL/GenBank/DDBJ databases">
        <authorList>
            <person name="Nowell W R."/>
        </authorList>
    </citation>
    <scope>NUCLEOTIDE SEQUENCE</scope>
</reference>
<keyword evidence="1" id="KW-1015">Disulfide bond</keyword>
<sequence length="205" mass="23499">MWFLSLQDCPVNYFEDEKLLCLWQNRSLVTHSSNTYFTCHNSLQIGFNQVYNGILNCANGDDEVFCRIADPPWNAAYNDRFLLDIDIYPPTTSSSRQTNTRSKSFACSMMDIDASDLYSNSFVPIKLVFHLINRESFEIVDSTQHSIVSNQIRMNVKVYLLFRIRRNGPWNIGFSNSSDTCEPGRIGTECNHSDLICHPNPCFPG</sequence>
<dbReference type="EMBL" id="CAJOBP010030241">
    <property type="protein sequence ID" value="CAF4654547.1"/>
    <property type="molecule type" value="Genomic_DNA"/>
</dbReference>
<feature type="non-terminal residue" evidence="2">
    <location>
        <position position="1"/>
    </location>
</feature>
<organism evidence="2 3">
    <name type="scientific">Rotaria socialis</name>
    <dbReference type="NCBI Taxonomy" id="392032"/>
    <lineage>
        <taxon>Eukaryota</taxon>
        <taxon>Metazoa</taxon>
        <taxon>Spiralia</taxon>
        <taxon>Gnathifera</taxon>
        <taxon>Rotifera</taxon>
        <taxon>Eurotatoria</taxon>
        <taxon>Bdelloidea</taxon>
        <taxon>Philodinida</taxon>
        <taxon>Philodinidae</taxon>
        <taxon>Rotaria</taxon>
    </lineage>
</organism>
<dbReference type="AlphaFoldDB" id="A0A821FXI0"/>
<accession>A0A821FXI0</accession>
<comment type="caution">
    <text evidence="2">The sequence shown here is derived from an EMBL/GenBank/DDBJ whole genome shotgun (WGS) entry which is preliminary data.</text>
</comment>
<proteinExistence type="predicted"/>
<protein>
    <submittedName>
        <fullName evidence="2">Uncharacterized protein</fullName>
    </submittedName>
</protein>
<name>A0A821FXI0_9BILA</name>
<dbReference type="InterPro" id="IPR036055">
    <property type="entry name" value="LDL_receptor-like_sf"/>
</dbReference>
<dbReference type="Proteomes" id="UP000663873">
    <property type="component" value="Unassembled WGS sequence"/>
</dbReference>
<evidence type="ECO:0000313" key="3">
    <source>
        <dbReference type="Proteomes" id="UP000663873"/>
    </source>
</evidence>
<evidence type="ECO:0000256" key="1">
    <source>
        <dbReference type="ARBA" id="ARBA00023157"/>
    </source>
</evidence>
<dbReference type="SUPFAM" id="SSF57424">
    <property type="entry name" value="LDL receptor-like module"/>
    <property type="match status" value="1"/>
</dbReference>
<gene>
    <name evidence="2" type="ORF">UJA718_LOCUS33905</name>
</gene>